<dbReference type="SMART" id="SM00710">
    <property type="entry name" value="PbH1"/>
    <property type="match status" value="6"/>
</dbReference>
<dbReference type="InterPro" id="IPR051801">
    <property type="entry name" value="GH28_Enzymes"/>
</dbReference>
<dbReference type="GO" id="GO:0004553">
    <property type="term" value="F:hydrolase activity, hydrolyzing O-glycosyl compounds"/>
    <property type="evidence" value="ECO:0007669"/>
    <property type="project" value="UniProtKB-ARBA"/>
</dbReference>
<dbReference type="EC" id="3.2.1.-" evidence="6"/>
<dbReference type="SUPFAM" id="SSF51126">
    <property type="entry name" value="Pectin lyase-like"/>
    <property type="match status" value="1"/>
</dbReference>
<keyword evidence="2 6" id="KW-0378">Hydrolase</keyword>
<comment type="caution">
    <text evidence="6">The sequence shown here is derived from an EMBL/GenBank/DDBJ whole genome shotgun (WGS) entry which is preliminary data.</text>
</comment>
<dbReference type="GeneID" id="78822231"/>
<evidence type="ECO:0000256" key="4">
    <source>
        <dbReference type="SAM" id="MobiDB-lite"/>
    </source>
</evidence>
<dbReference type="PANTHER" id="PTHR31339:SF9">
    <property type="entry name" value="PLASMIN AND FIBRONECTIN-BINDING PROTEIN A"/>
    <property type="match status" value="1"/>
</dbReference>
<keyword evidence="7" id="KW-1185">Reference proteome</keyword>
<evidence type="ECO:0000313" key="6">
    <source>
        <dbReference type="EMBL" id="MFC7141903.1"/>
    </source>
</evidence>
<sequence length="515" mass="56220">MSDSDARRDVRDFGASGTGEQRDTEALQSALDECAGTGGTVVVTPGEYLTAPLTVGSQTTLELQAGATLKFARDHEAFPAKESRWEGWNQTGFHPCLLVEDAENVEITGRGTVDGQGDYWWQFYGEDDADLPDSLVERLEEFRALNDKADDVSSFTLRPPLFQIDRSENVSVSGITLKNSPFWNTHVVFSDNVTFHDVNVENPHDAPNGDGMDIDSSRYVRISDCYLNAGDDAICIKSGKDEEGRSIGRPASQITVTNCTVEAGHGGVVIGSEMSGDVRDVTVSNCTFTDTDRGVRIKTQRGRGGVVEDLRFDGIVMRRVACPFTINGYYFMDIDSDPIPVDESTPMVRNVAFSDITARDVETAGFFAGLPEQHFENISFADVEIDATRSLDATDLRPAMADGFDQRHGLFCKSIDDVSFSNVRIRTAEAPALAFEETGRVSIDGLQVESDQETPVVELRDVDETLVSGCDWQGAETFLRVRGEDPGRVSFAGNHGDLTDHVDAPDADDFAVDAD</sequence>
<dbReference type="InterPro" id="IPR011050">
    <property type="entry name" value="Pectin_lyase_fold/virulence"/>
</dbReference>
<dbReference type="RefSeq" id="WP_274322981.1">
    <property type="nucleotide sequence ID" value="NZ_CP118158.1"/>
</dbReference>
<dbReference type="Proteomes" id="UP001596432">
    <property type="component" value="Unassembled WGS sequence"/>
</dbReference>
<dbReference type="Pfam" id="PF12708">
    <property type="entry name" value="Pect-lyase_RHGA_epim"/>
    <property type="match status" value="1"/>
</dbReference>
<evidence type="ECO:0000256" key="1">
    <source>
        <dbReference type="ARBA" id="ARBA00008834"/>
    </source>
</evidence>
<dbReference type="Gene3D" id="2.160.20.10">
    <property type="entry name" value="Single-stranded right-handed beta-helix, Pectin lyase-like"/>
    <property type="match status" value="1"/>
</dbReference>
<dbReference type="InterPro" id="IPR006626">
    <property type="entry name" value="PbH1"/>
</dbReference>
<dbReference type="EMBL" id="JBHTAS010000001">
    <property type="protein sequence ID" value="MFC7141903.1"/>
    <property type="molecule type" value="Genomic_DNA"/>
</dbReference>
<dbReference type="AlphaFoldDB" id="A0ABD5Y3E3"/>
<reference evidence="6 7" key="1">
    <citation type="journal article" date="2019" name="Int. J. Syst. Evol. Microbiol.">
        <title>The Global Catalogue of Microorganisms (GCM) 10K type strain sequencing project: providing services to taxonomists for standard genome sequencing and annotation.</title>
        <authorList>
            <consortium name="The Broad Institute Genomics Platform"/>
            <consortium name="The Broad Institute Genome Sequencing Center for Infectious Disease"/>
            <person name="Wu L."/>
            <person name="Ma J."/>
        </authorList>
    </citation>
    <scope>NUCLEOTIDE SEQUENCE [LARGE SCALE GENOMIC DNA]</scope>
    <source>
        <strain evidence="6 7">XZYJT29</strain>
    </source>
</reference>
<dbReference type="Pfam" id="PF00295">
    <property type="entry name" value="Glyco_hydro_28"/>
    <property type="match status" value="1"/>
</dbReference>
<evidence type="ECO:0000313" key="7">
    <source>
        <dbReference type="Proteomes" id="UP001596432"/>
    </source>
</evidence>
<feature type="compositionally biased region" description="Acidic residues" evidence="4">
    <location>
        <begin position="505"/>
        <end position="515"/>
    </location>
</feature>
<gene>
    <name evidence="6" type="ORF">ACFQMA_18960</name>
</gene>
<evidence type="ECO:0000259" key="5">
    <source>
        <dbReference type="Pfam" id="PF12708"/>
    </source>
</evidence>
<feature type="compositionally biased region" description="Basic and acidic residues" evidence="4">
    <location>
        <begin position="1"/>
        <end position="12"/>
    </location>
</feature>
<accession>A0ABD5Y3E3</accession>
<evidence type="ECO:0000256" key="2">
    <source>
        <dbReference type="ARBA" id="ARBA00022801"/>
    </source>
</evidence>
<keyword evidence="3 6" id="KW-0326">Glycosidase</keyword>
<protein>
    <submittedName>
        <fullName evidence="6">Glycoside hydrolase family 28 protein</fullName>
        <ecNumber evidence="6">3.2.1.-</ecNumber>
    </submittedName>
</protein>
<dbReference type="PROSITE" id="PS00502">
    <property type="entry name" value="POLYGALACTURONASE"/>
    <property type="match status" value="1"/>
</dbReference>
<feature type="region of interest" description="Disordered" evidence="4">
    <location>
        <begin position="1"/>
        <end position="23"/>
    </location>
</feature>
<dbReference type="PANTHER" id="PTHR31339">
    <property type="entry name" value="PECTIN LYASE-RELATED"/>
    <property type="match status" value="1"/>
</dbReference>
<dbReference type="InterPro" id="IPR024535">
    <property type="entry name" value="RHGA/B-epi-like_pectate_lyase"/>
</dbReference>
<feature type="domain" description="Rhamnogalacturonase A/B/Epimerase-like pectate lyase" evidence="5">
    <location>
        <begin position="8"/>
        <end position="51"/>
    </location>
</feature>
<feature type="region of interest" description="Disordered" evidence="4">
    <location>
        <begin position="494"/>
        <end position="515"/>
    </location>
</feature>
<dbReference type="InterPro" id="IPR012334">
    <property type="entry name" value="Pectin_lyas_fold"/>
</dbReference>
<name>A0ABD5Y3E3_9EURY</name>
<comment type="similarity">
    <text evidence="1">Belongs to the glycosyl hydrolase 28 family.</text>
</comment>
<evidence type="ECO:0000256" key="3">
    <source>
        <dbReference type="ARBA" id="ARBA00023295"/>
    </source>
</evidence>
<proteinExistence type="inferred from homology"/>
<dbReference type="InterPro" id="IPR000743">
    <property type="entry name" value="Glyco_hydro_28"/>
</dbReference>
<organism evidence="6 7">
    <name type="scientific">Halosimplex aquaticum</name>
    <dbReference type="NCBI Taxonomy" id="3026162"/>
    <lineage>
        <taxon>Archaea</taxon>
        <taxon>Methanobacteriati</taxon>
        <taxon>Methanobacteriota</taxon>
        <taxon>Stenosarchaea group</taxon>
        <taxon>Halobacteria</taxon>
        <taxon>Halobacteriales</taxon>
        <taxon>Haloarculaceae</taxon>
        <taxon>Halosimplex</taxon>
    </lineage>
</organism>